<gene>
    <name evidence="4" type="primary">NHP2</name>
    <name evidence="5" type="ORF">SSLN_LOCUS12337</name>
    <name evidence="4" type="ORF">TR95866</name>
</gene>
<keyword evidence="6" id="KW-1185">Reference proteome</keyword>
<evidence type="ECO:0000256" key="1">
    <source>
        <dbReference type="ARBA" id="ARBA00007337"/>
    </source>
</evidence>
<proteinExistence type="inferred from homology"/>
<evidence type="ECO:0000313" key="5">
    <source>
        <dbReference type="EMBL" id="VDL98722.1"/>
    </source>
</evidence>
<evidence type="ECO:0000313" key="7">
    <source>
        <dbReference type="WBParaSite" id="SSLN_0001279801-mRNA-1"/>
    </source>
</evidence>
<reference evidence="4" key="1">
    <citation type="submission" date="2016-01" db="EMBL/GenBank/DDBJ databases">
        <title>Reference transcriptome for the parasite Schistocephalus solidus: insights into the molecular evolution of parasitism.</title>
        <authorList>
            <person name="Hebert F.O."/>
            <person name="Grambauer S."/>
            <person name="Barber I."/>
            <person name="Landry C.R."/>
            <person name="Aubin-Horth N."/>
        </authorList>
    </citation>
    <scope>NUCLEOTIDE SEQUENCE</scope>
</reference>
<accession>A0A0X3PKI7</accession>
<dbReference type="InterPro" id="IPR004038">
    <property type="entry name" value="Ribosomal_eL8/eL30/eS12/Gad45"/>
</dbReference>
<dbReference type="Gene3D" id="3.30.1330.30">
    <property type="match status" value="1"/>
</dbReference>
<name>A0A0X3PKI7_SCHSO</name>
<dbReference type="InterPro" id="IPR018492">
    <property type="entry name" value="Ribosomal_eL8/Nhp2"/>
</dbReference>
<protein>
    <submittedName>
        <fullName evidence="4 7">H/ACA ribonucleoprotein complex subunit 2-like protein</fullName>
    </submittedName>
</protein>
<evidence type="ECO:0000256" key="2">
    <source>
        <dbReference type="ARBA" id="ARBA00023274"/>
    </source>
</evidence>
<keyword evidence="2 4" id="KW-0687">Ribonucleoprotein</keyword>
<evidence type="ECO:0000313" key="4">
    <source>
        <dbReference type="EMBL" id="JAP48792.1"/>
    </source>
</evidence>
<dbReference type="WBParaSite" id="SSLN_0001279801-mRNA-1">
    <property type="protein sequence ID" value="SSLN_0001279801-mRNA-1"/>
    <property type="gene ID" value="SSLN_0001279801"/>
</dbReference>
<dbReference type="Pfam" id="PF01248">
    <property type="entry name" value="Ribosomal_L7Ae"/>
    <property type="match status" value="1"/>
</dbReference>
<evidence type="ECO:0000259" key="3">
    <source>
        <dbReference type="Pfam" id="PF01248"/>
    </source>
</evidence>
<reference evidence="5 6" key="3">
    <citation type="submission" date="2018-11" db="EMBL/GenBank/DDBJ databases">
        <authorList>
            <consortium name="Pathogen Informatics"/>
        </authorList>
    </citation>
    <scope>NUCLEOTIDE SEQUENCE [LARGE SCALE GENOMIC DNA]</scope>
    <source>
        <strain evidence="5 6">NST_G2</strain>
    </source>
</reference>
<dbReference type="GO" id="GO:0042254">
    <property type="term" value="P:ribosome biogenesis"/>
    <property type="evidence" value="ECO:0007669"/>
    <property type="project" value="InterPro"/>
</dbReference>
<dbReference type="STRING" id="70667.A0A0X3PKI7"/>
<dbReference type="AlphaFoldDB" id="A0A0X3PKI7"/>
<feature type="domain" description="Ribosomal protein eL8/eL30/eS12/Gadd45" evidence="3">
    <location>
        <begin position="52"/>
        <end position="142"/>
    </location>
</feature>
<dbReference type="EMBL" id="UYSU01037192">
    <property type="protein sequence ID" value="VDL98722.1"/>
    <property type="molecule type" value="Genomic_DNA"/>
</dbReference>
<dbReference type="PRINTS" id="PR00881">
    <property type="entry name" value="L7ARS6FAMILY"/>
</dbReference>
<dbReference type="SUPFAM" id="SSF55315">
    <property type="entry name" value="L30e-like"/>
    <property type="match status" value="1"/>
</dbReference>
<evidence type="ECO:0000313" key="6">
    <source>
        <dbReference type="Proteomes" id="UP000275846"/>
    </source>
</evidence>
<dbReference type="InterPro" id="IPR029064">
    <property type="entry name" value="Ribosomal_eL30-like_sf"/>
</dbReference>
<dbReference type="InterPro" id="IPR004037">
    <property type="entry name" value="Ribosomal_eL8-like_CS"/>
</dbReference>
<organism evidence="4">
    <name type="scientific">Schistocephalus solidus</name>
    <name type="common">Tapeworm</name>
    <dbReference type="NCBI Taxonomy" id="70667"/>
    <lineage>
        <taxon>Eukaryota</taxon>
        <taxon>Metazoa</taxon>
        <taxon>Spiralia</taxon>
        <taxon>Lophotrochozoa</taxon>
        <taxon>Platyhelminthes</taxon>
        <taxon>Cestoda</taxon>
        <taxon>Eucestoda</taxon>
        <taxon>Diphyllobothriidea</taxon>
        <taxon>Diphyllobothriidae</taxon>
        <taxon>Schistocephalus</taxon>
    </lineage>
</organism>
<comment type="similarity">
    <text evidence="1">Belongs to the eukaryotic ribosomal protein eL8 family.</text>
</comment>
<sequence>MSDVENETQNEVEASAVEENPFASLGYEEKLKFTCAIAKPMASEKLTRRLGKLMKKAKRNKLLSCGVKDAVKQIIKKKLPGILVIAGDVSPIDTVSHIPVICEENNIPYCYVPSRYELGANFSSTASSLCVFIKPHEEYEDLYSKCYSAVDALPLPIN</sequence>
<dbReference type="PROSITE" id="PS01082">
    <property type="entry name" value="RIBOSOMAL_L7AE"/>
    <property type="match status" value="1"/>
</dbReference>
<dbReference type="GO" id="GO:1990904">
    <property type="term" value="C:ribonucleoprotein complex"/>
    <property type="evidence" value="ECO:0007669"/>
    <property type="project" value="UniProtKB-KW"/>
</dbReference>
<dbReference type="EMBL" id="GEEE01014433">
    <property type="protein sequence ID" value="JAP48792.1"/>
    <property type="molecule type" value="Transcribed_RNA"/>
</dbReference>
<dbReference type="OrthoDB" id="5364946at2759"/>
<reference evidence="7" key="2">
    <citation type="submission" date="2016-06" db="UniProtKB">
        <authorList>
            <consortium name="WormBaseParasite"/>
        </authorList>
    </citation>
    <scope>IDENTIFICATION</scope>
</reference>
<dbReference type="Proteomes" id="UP000275846">
    <property type="component" value="Unassembled WGS sequence"/>
</dbReference>